<dbReference type="Proteomes" id="UP000037962">
    <property type="component" value="Unassembled WGS sequence"/>
</dbReference>
<protein>
    <submittedName>
        <fullName evidence="1">Uncharacterized protein</fullName>
    </submittedName>
</protein>
<name>A0A7V8LJD8_9MYCO</name>
<keyword evidence="4" id="KW-1185">Reference proteome</keyword>
<sequence length="182" mass="20425">MVGVIGVLGTIIGTIGGVLITQRQSDSREAAARRHELEREQARWAREDSARTFKQRSAAYVDFYRASVAAGELITIYSLGRRRGVDEDELPNLWEATVEELFTLQIYATPRVAELAGEARELYEQTVRAVLAWRIDHDDEDGEKIDRIAERWELAVDKLLVAIRNDLGIPGDTPGTSLPKFS</sequence>
<reference evidence="3 4" key="1">
    <citation type="submission" date="2015-09" db="EMBL/GenBank/DDBJ databases">
        <title>Genome Sequences of Mycobacterium immunogenum Isolates, Recuperated from a Chloraminated Drinking Water Distribution System Simulator Subjected to Episodes of Nitrification.</title>
        <authorList>
            <person name="Gomez-Alvarez V."/>
            <person name="Revetta R.P."/>
        </authorList>
    </citation>
    <scope>NUCLEOTIDE SEQUENCE [LARGE SCALE GENOMIC DNA]</scope>
    <source>
        <strain evidence="1 3">H008</strain>
        <strain evidence="2 4">H076</strain>
    </source>
</reference>
<gene>
    <name evidence="1" type="ORF">AN908_26955</name>
    <name evidence="2" type="ORF">AN912_25130</name>
</gene>
<evidence type="ECO:0000313" key="3">
    <source>
        <dbReference type="Proteomes" id="UP000037843"/>
    </source>
</evidence>
<proteinExistence type="predicted"/>
<evidence type="ECO:0000313" key="2">
    <source>
        <dbReference type="EMBL" id="KPG26505.1"/>
    </source>
</evidence>
<dbReference type="EMBL" id="LJFS01000045">
    <property type="protein sequence ID" value="KPG26505.1"/>
    <property type="molecule type" value="Genomic_DNA"/>
</dbReference>
<comment type="caution">
    <text evidence="1">The sequence shown here is derived from an EMBL/GenBank/DDBJ whole genome shotgun (WGS) entry which is preliminary data.</text>
</comment>
<dbReference type="AlphaFoldDB" id="A0A7V8LJD8"/>
<organism evidence="1 3">
    <name type="scientific">Mycobacteroides immunogenum</name>
    <dbReference type="NCBI Taxonomy" id="83262"/>
    <lineage>
        <taxon>Bacteria</taxon>
        <taxon>Bacillati</taxon>
        <taxon>Actinomycetota</taxon>
        <taxon>Actinomycetes</taxon>
        <taxon>Mycobacteriales</taxon>
        <taxon>Mycobacteriaceae</taxon>
        <taxon>Mycobacteroides</taxon>
    </lineage>
</organism>
<dbReference type="KEGG" id="miz:BAB75_18640"/>
<dbReference type="EMBL" id="LJFO01000024">
    <property type="protein sequence ID" value="KPG02946.1"/>
    <property type="molecule type" value="Genomic_DNA"/>
</dbReference>
<accession>A0A7V8LJD8</accession>
<evidence type="ECO:0000313" key="4">
    <source>
        <dbReference type="Proteomes" id="UP000037962"/>
    </source>
</evidence>
<evidence type="ECO:0000313" key="1">
    <source>
        <dbReference type="EMBL" id="KPG02946.1"/>
    </source>
</evidence>
<dbReference type="Proteomes" id="UP000037843">
    <property type="component" value="Unassembled WGS sequence"/>
</dbReference>